<proteinExistence type="predicted"/>
<dbReference type="STRING" id="1476583.DEIPH_ctg139orf0101"/>
<evidence type="ECO:0000313" key="2">
    <source>
        <dbReference type="Proteomes" id="UP000020492"/>
    </source>
</evidence>
<sequence>MTQPPQVPAYVLSTPHGTHLAHCATRTLAEQASQVLATHSGADCCFVQPATGEERDAQGCILELLTQDEDTELVLAVQATLDPFGGVITRQVMTLRGLVWQGARQVHGQPVACTLTFAEALALLAPHLL</sequence>
<organism evidence="1 2">
    <name type="scientific">Deinococcus phoenicis</name>
    <dbReference type="NCBI Taxonomy" id="1476583"/>
    <lineage>
        <taxon>Bacteria</taxon>
        <taxon>Thermotogati</taxon>
        <taxon>Deinococcota</taxon>
        <taxon>Deinococci</taxon>
        <taxon>Deinococcales</taxon>
        <taxon>Deinococcaceae</taxon>
        <taxon>Deinococcus</taxon>
    </lineage>
</organism>
<accession>A0A016QK63</accession>
<dbReference type="PATRIC" id="fig|1476583.3.peg.3617"/>
<name>A0A016QK63_9DEIO</name>
<evidence type="ECO:0000313" key="1">
    <source>
        <dbReference type="EMBL" id="EYB66376.1"/>
    </source>
</evidence>
<protein>
    <submittedName>
        <fullName evidence="1">Uncharacterized protein</fullName>
    </submittedName>
</protein>
<reference evidence="1 2" key="1">
    <citation type="submission" date="2014-03" db="EMBL/GenBank/DDBJ databases">
        <title>Draft genome sequence of Deinococcus phoenicis 1P10ME.</title>
        <authorList>
            <person name="Stepanov V.G."/>
            <person name="Vaishampayan P."/>
            <person name="Venkateswaran K."/>
            <person name="Fox G.E."/>
        </authorList>
    </citation>
    <scope>NUCLEOTIDE SEQUENCE [LARGE SCALE GENOMIC DNA]</scope>
    <source>
        <strain evidence="1 2">1P10ME</strain>
    </source>
</reference>
<dbReference type="AlphaFoldDB" id="A0A016QK63"/>
<dbReference type="Proteomes" id="UP000020492">
    <property type="component" value="Unassembled WGS sequence"/>
</dbReference>
<dbReference type="RefSeq" id="WP_034360923.1">
    <property type="nucleotide sequence ID" value="NZ_JHAC01000093.1"/>
</dbReference>
<keyword evidence="2" id="KW-1185">Reference proteome</keyword>
<comment type="caution">
    <text evidence="1">The sequence shown here is derived from an EMBL/GenBank/DDBJ whole genome shotgun (WGS) entry which is preliminary data.</text>
</comment>
<dbReference type="EMBL" id="JHAC01000093">
    <property type="protein sequence ID" value="EYB66376.1"/>
    <property type="molecule type" value="Genomic_DNA"/>
</dbReference>
<gene>
    <name evidence="1" type="ORF">DEIPH_ctg139orf0101</name>
</gene>